<organism evidence="1 2">
    <name type="scientific">Clonorchis sinensis</name>
    <name type="common">Chinese liver fluke</name>
    <dbReference type="NCBI Taxonomy" id="79923"/>
    <lineage>
        <taxon>Eukaryota</taxon>
        <taxon>Metazoa</taxon>
        <taxon>Spiralia</taxon>
        <taxon>Lophotrochozoa</taxon>
        <taxon>Platyhelminthes</taxon>
        <taxon>Trematoda</taxon>
        <taxon>Digenea</taxon>
        <taxon>Opisthorchiida</taxon>
        <taxon>Opisthorchiata</taxon>
        <taxon>Opisthorchiidae</taxon>
        <taxon>Clonorchis</taxon>
    </lineage>
</organism>
<evidence type="ECO:0000313" key="2">
    <source>
        <dbReference type="Proteomes" id="UP000008909"/>
    </source>
</evidence>
<dbReference type="Proteomes" id="UP000008909">
    <property type="component" value="Unassembled WGS sequence"/>
</dbReference>
<reference evidence="1" key="1">
    <citation type="journal article" date="2011" name="Genome Biol.">
        <title>The draft genome of the carcinogenic human liver fluke Clonorchis sinensis.</title>
        <authorList>
            <person name="Wang X."/>
            <person name="Chen W."/>
            <person name="Huang Y."/>
            <person name="Sun J."/>
            <person name="Men J."/>
            <person name="Liu H."/>
            <person name="Luo F."/>
            <person name="Guo L."/>
            <person name="Lv X."/>
            <person name="Deng C."/>
            <person name="Zhou C."/>
            <person name="Fan Y."/>
            <person name="Li X."/>
            <person name="Huang L."/>
            <person name="Hu Y."/>
            <person name="Liang C."/>
            <person name="Hu X."/>
            <person name="Xu J."/>
            <person name="Yu X."/>
        </authorList>
    </citation>
    <scope>NUCLEOTIDE SEQUENCE [LARGE SCALE GENOMIC DNA]</scope>
    <source>
        <strain evidence="1">Henan</strain>
    </source>
</reference>
<protein>
    <submittedName>
        <fullName evidence="1">Uncharacterized protein</fullName>
    </submittedName>
</protein>
<proteinExistence type="predicted"/>
<dbReference type="EMBL" id="DF143248">
    <property type="protein sequence ID" value="GAA52156.1"/>
    <property type="molecule type" value="Genomic_DNA"/>
</dbReference>
<keyword evidence="2" id="KW-1185">Reference proteome</keyword>
<gene>
    <name evidence="1" type="ORF">CLF_107421</name>
</gene>
<accession>G7YGS3</accession>
<dbReference type="AlphaFoldDB" id="G7YGS3"/>
<reference key="2">
    <citation type="submission" date="2011-10" db="EMBL/GenBank/DDBJ databases">
        <title>The genome and transcriptome sequence of Clonorchis sinensis provide insights into the carcinogenic liver fluke.</title>
        <authorList>
            <person name="Wang X."/>
            <person name="Huang Y."/>
            <person name="Chen W."/>
            <person name="Liu H."/>
            <person name="Guo L."/>
            <person name="Chen Y."/>
            <person name="Luo F."/>
            <person name="Zhou W."/>
            <person name="Sun J."/>
            <person name="Mao Q."/>
            <person name="Liang P."/>
            <person name="Zhou C."/>
            <person name="Tian Y."/>
            <person name="Men J."/>
            <person name="Lv X."/>
            <person name="Huang L."/>
            <person name="Zhou J."/>
            <person name="Hu Y."/>
            <person name="Li R."/>
            <person name="Zhang F."/>
            <person name="Lei H."/>
            <person name="Li X."/>
            <person name="Hu X."/>
            <person name="Liang C."/>
            <person name="Xu J."/>
            <person name="Wu Z."/>
            <person name="Yu X."/>
        </authorList>
    </citation>
    <scope>NUCLEOTIDE SEQUENCE</scope>
    <source>
        <strain>Henan</strain>
    </source>
</reference>
<sequence>MQKHETRKVSSIRPKDQRTVITSDHSLDWFRAAASKFQRLAGLLTTTRTVYYQPCLMSVHEGQAIRRRMRGSRGLQYSELRTLVKHPNNSYAQSRRQFRPAKCKVLLQVCMKCNKNSTTADQPGDMLDKLICLDNCIHPEALAEDEVTHRIGNDEEAYSTFGICGFA</sequence>
<name>G7YGS3_CLOSI</name>
<evidence type="ECO:0000313" key="1">
    <source>
        <dbReference type="EMBL" id="GAA52156.1"/>
    </source>
</evidence>